<accession>A0A1U9ALR9</accession>
<dbReference type="GO" id="GO:0006120">
    <property type="term" value="P:mitochondrial electron transport, NADH to ubiquinone"/>
    <property type="evidence" value="ECO:0007669"/>
    <property type="project" value="TreeGrafter"/>
</dbReference>
<evidence type="ECO:0000256" key="18">
    <source>
        <dbReference type="SAM" id="Phobius"/>
    </source>
</evidence>
<keyword evidence="5" id="KW-0813">Transport</keyword>
<keyword evidence="9" id="KW-1278">Translocase</keyword>
<evidence type="ECO:0000256" key="11">
    <source>
        <dbReference type="ARBA" id="ARBA00022989"/>
    </source>
</evidence>
<dbReference type="EC" id="7.1.1.2" evidence="3"/>
<evidence type="ECO:0000256" key="16">
    <source>
        <dbReference type="ARBA" id="ARBA00031028"/>
    </source>
</evidence>
<keyword evidence="15 18" id="KW-0472">Membrane</keyword>
<dbReference type="PANTHER" id="PTHR46552:SF1">
    <property type="entry name" value="NADH-UBIQUINONE OXIDOREDUCTASE CHAIN 2"/>
    <property type="match status" value="1"/>
</dbReference>
<dbReference type="AlphaFoldDB" id="A0A1U9ALR9"/>
<geneLocation type="mitochondrion" evidence="20"/>
<evidence type="ECO:0000256" key="13">
    <source>
        <dbReference type="ARBA" id="ARBA00023075"/>
    </source>
</evidence>
<keyword evidence="14 20" id="KW-0496">Mitochondrion</keyword>
<evidence type="ECO:0000256" key="12">
    <source>
        <dbReference type="ARBA" id="ARBA00023027"/>
    </source>
</evidence>
<evidence type="ECO:0000256" key="3">
    <source>
        <dbReference type="ARBA" id="ARBA00012944"/>
    </source>
</evidence>
<name>A0A1U9ALR9_9BIVA</name>
<sequence>MNMYSKFNPEKVEWWWGPLFFVLLVIVFSTFGVKSWFIMTLLMDVMTIIFLVMVSVSNGKKYGLGVVSFVIHQSISSIMLYLSYLFCLLGLEYSNFASLLTMIGLFWKMGLPPFHGWFSSTMMEISWGDAFALTTLMKVPPTVLAGGVILESGWYYVCCGMCLFSMFSSSMASAGQLSLRGFFTYSSMINSCWLILGSVSMIEFYIIFFLVYMSSTLSMMLICKKWDVKSIVSLALMSRRDGWLFACSAYVVAGPPPYAGFFPKFFICYGALCLDPMLAFIITVLGYFIASIISLSIYVDVSNEAICAVVLGGYVAPLTKVARSNKLSMWMVVGCYSINVLVGFVSMLVSYSCFY</sequence>
<evidence type="ECO:0000256" key="5">
    <source>
        <dbReference type="ARBA" id="ARBA00022448"/>
    </source>
</evidence>
<dbReference type="InterPro" id="IPR001750">
    <property type="entry name" value="ND/Mrp_TM"/>
</dbReference>
<evidence type="ECO:0000259" key="19">
    <source>
        <dbReference type="Pfam" id="PF00361"/>
    </source>
</evidence>
<dbReference type="EMBL" id="KU975162">
    <property type="protein sequence ID" value="ANQ92706.1"/>
    <property type="molecule type" value="Genomic_DNA"/>
</dbReference>
<gene>
    <name evidence="20" type="primary">ND2</name>
</gene>
<dbReference type="PANTHER" id="PTHR46552">
    <property type="entry name" value="NADH-UBIQUINONE OXIDOREDUCTASE CHAIN 2"/>
    <property type="match status" value="1"/>
</dbReference>
<evidence type="ECO:0000256" key="10">
    <source>
        <dbReference type="ARBA" id="ARBA00022982"/>
    </source>
</evidence>
<reference evidence="20" key="1">
    <citation type="submission" date="2016-03" db="EMBL/GenBank/DDBJ databases">
        <authorList>
            <person name="Ploux O."/>
        </authorList>
    </citation>
    <scope>NUCLEOTIDE SEQUENCE</scope>
</reference>
<keyword evidence="13" id="KW-0830">Ubiquinone</keyword>
<comment type="catalytic activity">
    <reaction evidence="17">
        <text>a ubiquinone + NADH + 5 H(+)(in) = a ubiquinol + NAD(+) + 4 H(+)(out)</text>
        <dbReference type="Rhea" id="RHEA:29091"/>
        <dbReference type="Rhea" id="RHEA-COMP:9565"/>
        <dbReference type="Rhea" id="RHEA-COMP:9566"/>
        <dbReference type="ChEBI" id="CHEBI:15378"/>
        <dbReference type="ChEBI" id="CHEBI:16389"/>
        <dbReference type="ChEBI" id="CHEBI:17976"/>
        <dbReference type="ChEBI" id="CHEBI:57540"/>
        <dbReference type="ChEBI" id="CHEBI:57945"/>
        <dbReference type="EC" id="7.1.1.2"/>
    </reaction>
</comment>
<evidence type="ECO:0000313" key="20">
    <source>
        <dbReference type="EMBL" id="ANQ92706.1"/>
    </source>
</evidence>
<feature type="transmembrane region" description="Helical" evidence="18">
    <location>
        <begin position="37"/>
        <end position="57"/>
    </location>
</feature>
<proteinExistence type="inferred from homology"/>
<feature type="transmembrane region" description="Helical" evidence="18">
    <location>
        <begin position="143"/>
        <end position="165"/>
    </location>
</feature>
<evidence type="ECO:0000256" key="17">
    <source>
        <dbReference type="ARBA" id="ARBA00049551"/>
    </source>
</evidence>
<dbReference type="GO" id="GO:0008137">
    <property type="term" value="F:NADH dehydrogenase (ubiquinone) activity"/>
    <property type="evidence" value="ECO:0007669"/>
    <property type="project" value="UniProtKB-EC"/>
</dbReference>
<evidence type="ECO:0000256" key="15">
    <source>
        <dbReference type="ARBA" id="ARBA00023136"/>
    </source>
</evidence>
<feature type="transmembrane region" description="Helical" evidence="18">
    <location>
        <begin position="243"/>
        <end position="272"/>
    </location>
</feature>
<evidence type="ECO:0000256" key="14">
    <source>
        <dbReference type="ARBA" id="ARBA00023128"/>
    </source>
</evidence>
<comment type="subcellular location">
    <subcellularLocation>
        <location evidence="1">Mitochondrion inner membrane</location>
        <topology evidence="1">Multi-pass membrane protein</topology>
    </subcellularLocation>
</comment>
<feature type="transmembrane region" description="Helical" evidence="18">
    <location>
        <begin position="202"/>
        <end position="222"/>
    </location>
</feature>
<organism evidence="20">
    <name type="scientific">Anadara pilula</name>
    <dbReference type="NCBI Taxonomy" id="935003"/>
    <lineage>
        <taxon>Eukaryota</taxon>
        <taxon>Metazoa</taxon>
        <taxon>Spiralia</taxon>
        <taxon>Lophotrochozoa</taxon>
        <taxon>Mollusca</taxon>
        <taxon>Bivalvia</taxon>
        <taxon>Autobranchia</taxon>
        <taxon>Pteriomorphia</taxon>
        <taxon>Arcoida</taxon>
        <taxon>Arcoidea</taxon>
        <taxon>Arcidae</taxon>
        <taxon>Anadara</taxon>
    </lineage>
</organism>
<keyword evidence="12" id="KW-0520">NAD</keyword>
<keyword evidence="10" id="KW-0249">Electron transport</keyword>
<comment type="similarity">
    <text evidence="2">Belongs to the complex I subunit 2 family.</text>
</comment>
<evidence type="ECO:0000256" key="4">
    <source>
        <dbReference type="ARBA" id="ARBA00021008"/>
    </source>
</evidence>
<feature type="domain" description="NADH:quinone oxidoreductase/Mrp antiporter transmembrane" evidence="19">
    <location>
        <begin position="88"/>
        <end position="288"/>
    </location>
</feature>
<evidence type="ECO:0000256" key="9">
    <source>
        <dbReference type="ARBA" id="ARBA00022967"/>
    </source>
</evidence>
<protein>
    <recommendedName>
        <fullName evidence="4">NADH-ubiquinone oxidoreductase chain 2</fullName>
        <ecNumber evidence="3">7.1.1.2</ecNumber>
    </recommendedName>
    <alternativeName>
        <fullName evidence="16">NADH dehydrogenase subunit 2</fullName>
    </alternativeName>
</protein>
<feature type="transmembrane region" description="Helical" evidence="18">
    <location>
        <begin position="177"/>
        <end position="196"/>
    </location>
</feature>
<evidence type="ECO:0000256" key="8">
    <source>
        <dbReference type="ARBA" id="ARBA00022792"/>
    </source>
</evidence>
<evidence type="ECO:0000256" key="2">
    <source>
        <dbReference type="ARBA" id="ARBA00007012"/>
    </source>
</evidence>
<evidence type="ECO:0000256" key="6">
    <source>
        <dbReference type="ARBA" id="ARBA00022660"/>
    </source>
</evidence>
<dbReference type="InterPro" id="IPR050175">
    <property type="entry name" value="Complex_I_Subunit_2"/>
</dbReference>
<evidence type="ECO:0000256" key="1">
    <source>
        <dbReference type="ARBA" id="ARBA00004448"/>
    </source>
</evidence>
<keyword evidence="6" id="KW-0679">Respiratory chain</keyword>
<evidence type="ECO:0000256" key="7">
    <source>
        <dbReference type="ARBA" id="ARBA00022692"/>
    </source>
</evidence>
<feature type="transmembrane region" description="Helical" evidence="18">
    <location>
        <begin position="78"/>
        <end position="107"/>
    </location>
</feature>
<keyword evidence="11 18" id="KW-1133">Transmembrane helix</keyword>
<feature type="transmembrane region" description="Helical" evidence="18">
    <location>
        <begin position="329"/>
        <end position="354"/>
    </location>
</feature>
<keyword evidence="8" id="KW-0999">Mitochondrion inner membrane</keyword>
<feature type="transmembrane region" description="Helical" evidence="18">
    <location>
        <begin position="278"/>
        <end position="298"/>
    </location>
</feature>
<keyword evidence="7 18" id="KW-0812">Transmembrane</keyword>
<dbReference type="Pfam" id="PF00361">
    <property type="entry name" value="Proton_antipo_M"/>
    <property type="match status" value="1"/>
</dbReference>
<dbReference type="GO" id="GO:0005743">
    <property type="term" value="C:mitochondrial inner membrane"/>
    <property type="evidence" value="ECO:0007669"/>
    <property type="project" value="UniProtKB-SubCell"/>
</dbReference>
<feature type="transmembrane region" description="Helical" evidence="18">
    <location>
        <begin position="12"/>
        <end position="31"/>
    </location>
</feature>